<keyword evidence="2" id="KW-1133">Transmembrane helix</keyword>
<gene>
    <name evidence="3" type="ORF">Fcan01_09928</name>
</gene>
<evidence type="ECO:0000313" key="4">
    <source>
        <dbReference type="Proteomes" id="UP000198287"/>
    </source>
</evidence>
<keyword evidence="4" id="KW-1185">Reference proteome</keyword>
<keyword evidence="2" id="KW-0812">Transmembrane</keyword>
<dbReference type="AlphaFoldDB" id="A0A226ECB3"/>
<reference evidence="3 4" key="1">
    <citation type="submission" date="2015-12" db="EMBL/GenBank/DDBJ databases">
        <title>The genome of Folsomia candida.</title>
        <authorList>
            <person name="Faddeeva A."/>
            <person name="Derks M.F."/>
            <person name="Anvar Y."/>
            <person name="Smit S."/>
            <person name="Van Straalen N."/>
            <person name="Roelofs D."/>
        </authorList>
    </citation>
    <scope>NUCLEOTIDE SEQUENCE [LARGE SCALE GENOMIC DNA]</scope>
    <source>
        <strain evidence="3 4">VU population</strain>
        <tissue evidence="3">Whole body</tissue>
    </source>
</reference>
<comment type="caution">
    <text evidence="3">The sequence shown here is derived from an EMBL/GenBank/DDBJ whole genome shotgun (WGS) entry which is preliminary data.</text>
</comment>
<evidence type="ECO:0008006" key="5">
    <source>
        <dbReference type="Google" id="ProtNLM"/>
    </source>
</evidence>
<dbReference type="Proteomes" id="UP000198287">
    <property type="component" value="Unassembled WGS sequence"/>
</dbReference>
<organism evidence="3 4">
    <name type="scientific">Folsomia candida</name>
    <name type="common">Springtail</name>
    <dbReference type="NCBI Taxonomy" id="158441"/>
    <lineage>
        <taxon>Eukaryota</taxon>
        <taxon>Metazoa</taxon>
        <taxon>Ecdysozoa</taxon>
        <taxon>Arthropoda</taxon>
        <taxon>Hexapoda</taxon>
        <taxon>Collembola</taxon>
        <taxon>Entomobryomorpha</taxon>
        <taxon>Isotomoidea</taxon>
        <taxon>Isotomidae</taxon>
        <taxon>Proisotominae</taxon>
        <taxon>Folsomia</taxon>
    </lineage>
</organism>
<feature type="transmembrane region" description="Helical" evidence="2">
    <location>
        <begin position="12"/>
        <end position="37"/>
    </location>
</feature>
<protein>
    <recommendedName>
        <fullName evidence="5">Transmembrane protein</fullName>
    </recommendedName>
</protein>
<dbReference type="OrthoDB" id="10608233at2759"/>
<evidence type="ECO:0000256" key="2">
    <source>
        <dbReference type="SAM" id="Phobius"/>
    </source>
</evidence>
<proteinExistence type="predicted"/>
<accession>A0A226ECB3</accession>
<sequence>MNNGNKIISSRHALNGILSPTILTFSLLLLSLCFLITSSSSVVHFQAKGSLDSDENIGKGIDEWPNSGGGESNSTLTEDHPSQEENATNYSSSATNSSLLTKVLTEDEEEDQKWHDGNEERRSSTRIAAVAVYGSVILIALFGILIKYFVTQYETLQAKAQLEYQQLRNVPCH</sequence>
<evidence type="ECO:0000256" key="1">
    <source>
        <dbReference type="SAM" id="MobiDB-lite"/>
    </source>
</evidence>
<name>A0A226ECB3_FOLCA</name>
<keyword evidence="2" id="KW-0472">Membrane</keyword>
<feature type="region of interest" description="Disordered" evidence="1">
    <location>
        <begin position="56"/>
        <end position="97"/>
    </location>
</feature>
<dbReference type="EMBL" id="LNIX01000004">
    <property type="protein sequence ID" value="OXA55215.1"/>
    <property type="molecule type" value="Genomic_DNA"/>
</dbReference>
<evidence type="ECO:0000313" key="3">
    <source>
        <dbReference type="EMBL" id="OXA55215.1"/>
    </source>
</evidence>
<feature type="transmembrane region" description="Helical" evidence="2">
    <location>
        <begin position="127"/>
        <end position="150"/>
    </location>
</feature>
<feature type="compositionally biased region" description="Low complexity" evidence="1">
    <location>
        <begin position="86"/>
        <end position="97"/>
    </location>
</feature>